<keyword evidence="3" id="KW-1185">Reference proteome</keyword>
<dbReference type="Pfam" id="PF00892">
    <property type="entry name" value="EamA"/>
    <property type="match status" value="2"/>
</dbReference>
<dbReference type="PANTHER" id="PTHR22911">
    <property type="entry name" value="ACYL-MALONYL CONDENSING ENZYME-RELATED"/>
    <property type="match status" value="1"/>
</dbReference>
<dbReference type="Proteomes" id="UP000190951">
    <property type="component" value="Plasmid p330"/>
</dbReference>
<reference evidence="2 3" key="1">
    <citation type="submission" date="2022-04" db="EMBL/GenBank/DDBJ databases">
        <title>Genome sequence of C. roseum typestrain.</title>
        <authorList>
            <person name="Poehlein A."/>
            <person name="Schoch T."/>
            <person name="Duerre P."/>
            <person name="Daniel R."/>
        </authorList>
    </citation>
    <scope>NUCLEOTIDE SEQUENCE [LARGE SCALE GENOMIC DNA]</scope>
    <source>
        <strain evidence="2 3">DSM 7320</strain>
        <plasmid evidence="2 3">p330</plasmid>
    </source>
</reference>
<evidence type="ECO:0000313" key="2">
    <source>
        <dbReference type="EMBL" id="URZ13897.1"/>
    </source>
</evidence>
<geneLocation type="plasmid" evidence="2 3">
    <name>p330</name>
</geneLocation>
<evidence type="ECO:0000256" key="1">
    <source>
        <dbReference type="ARBA" id="ARBA00007362"/>
    </source>
</evidence>
<dbReference type="KEGG" id="crw:CROST_046750"/>
<dbReference type="EMBL" id="CP096984">
    <property type="protein sequence ID" value="URZ13897.1"/>
    <property type="molecule type" value="Genomic_DNA"/>
</dbReference>
<accession>A0A1S8L1N4</accession>
<sequence length="294" mass="32537">MKNWHYALLVFLGGCCYGILSTFVKLAYSVGFSPSEVTGSQYFLGTILIWSAVLFTKKKKLNLKQILKIMMCGIPFGLTGIFYYHSLKTLNASLAIIFLFQFVWIGALFDWIFNKKKPGKQKLVSIIILLIGSFLAANIFVQKNYTFSLEGTIFGILAALSYTTFIFFSSSVEKDTPPVLKSALLSTSALVVIFLLFPPSFLFHFHILRGLIPYGLILGIFGVVFPPILFSIGMPKVEPSLGTILPASELPVATIMSSIVLSEYVNPSQWFGVILILIGIIVGNVVYERKAVEA</sequence>
<dbReference type="STRING" id="84029.CROST_31620"/>
<proteinExistence type="inferred from homology"/>
<dbReference type="GO" id="GO:0016020">
    <property type="term" value="C:membrane"/>
    <property type="evidence" value="ECO:0007669"/>
    <property type="project" value="InterPro"/>
</dbReference>
<dbReference type="AlphaFoldDB" id="A0A1S8L1N4"/>
<organism evidence="2 3">
    <name type="scientific">Clostridium felsineum</name>
    <dbReference type="NCBI Taxonomy" id="36839"/>
    <lineage>
        <taxon>Bacteria</taxon>
        <taxon>Bacillati</taxon>
        <taxon>Bacillota</taxon>
        <taxon>Clostridia</taxon>
        <taxon>Eubacteriales</taxon>
        <taxon>Clostridiaceae</taxon>
        <taxon>Clostridium</taxon>
    </lineage>
</organism>
<comment type="similarity">
    <text evidence="1">Belongs to the EamA transporter family.</text>
</comment>
<dbReference type="InterPro" id="IPR037185">
    <property type="entry name" value="EmrE-like"/>
</dbReference>
<dbReference type="PROSITE" id="PS51257">
    <property type="entry name" value="PROKAR_LIPOPROTEIN"/>
    <property type="match status" value="1"/>
</dbReference>
<keyword evidence="2" id="KW-0614">Plasmid</keyword>
<dbReference type="RefSeq" id="WP_077832566.1">
    <property type="nucleotide sequence ID" value="NZ_CP096984.1"/>
</dbReference>
<gene>
    <name evidence="2" type="ORF">CROST_046750</name>
</gene>
<dbReference type="PANTHER" id="PTHR22911:SF137">
    <property type="entry name" value="SOLUTE CARRIER FAMILY 35 MEMBER G2-RELATED"/>
    <property type="match status" value="1"/>
</dbReference>
<name>A0A1S8L1N4_9CLOT</name>
<evidence type="ECO:0000313" key="3">
    <source>
        <dbReference type="Proteomes" id="UP000190951"/>
    </source>
</evidence>
<protein>
    <submittedName>
        <fullName evidence="2">Uncharacterized protein</fullName>
    </submittedName>
</protein>
<dbReference type="SUPFAM" id="SSF103481">
    <property type="entry name" value="Multidrug resistance efflux transporter EmrE"/>
    <property type="match status" value="2"/>
</dbReference>
<dbReference type="InterPro" id="IPR000620">
    <property type="entry name" value="EamA_dom"/>
</dbReference>